<evidence type="ECO:0000256" key="2">
    <source>
        <dbReference type="ARBA" id="ARBA00004496"/>
    </source>
</evidence>
<dbReference type="InterPro" id="IPR029063">
    <property type="entry name" value="SAM-dependent_MTases_sf"/>
</dbReference>
<keyword evidence="7 10" id="KW-0949">S-adenosyl-L-methionine</keyword>
<comment type="function">
    <text evidence="10">Adenosyl-L-methionine (AdoMet)-dependent tRNA (uracil-O(2)-)-methyltransferase.</text>
</comment>
<feature type="non-terminal residue" evidence="12">
    <location>
        <position position="1"/>
    </location>
</feature>
<dbReference type="PANTHER" id="PTHR21210:SF0">
    <property type="entry name" value="TRNA (URACIL-O(2)-)-METHYLTRANSFERASE-RELATED"/>
    <property type="match status" value="1"/>
</dbReference>
<dbReference type="EC" id="2.1.1.211" evidence="10"/>
<evidence type="ECO:0000256" key="8">
    <source>
        <dbReference type="ARBA" id="ARBA00022694"/>
    </source>
</evidence>
<evidence type="ECO:0000256" key="3">
    <source>
        <dbReference type="ARBA" id="ARBA00009056"/>
    </source>
</evidence>
<reference evidence="12" key="1">
    <citation type="submission" date="2019-05" db="EMBL/GenBank/DDBJ databases">
        <title>Annotation for the trematode Fasciolopsis buski.</title>
        <authorList>
            <person name="Choi Y.-J."/>
        </authorList>
    </citation>
    <scope>NUCLEOTIDE SEQUENCE</scope>
    <source>
        <strain evidence="12">HT</strain>
        <tissue evidence="12">Whole worm</tissue>
    </source>
</reference>
<keyword evidence="4 10" id="KW-0963">Cytoplasm</keyword>
<comment type="similarity">
    <text evidence="3 10">Belongs to the TRM44 family.</text>
</comment>
<accession>A0A8E0S9I0</accession>
<gene>
    <name evidence="12" type="ORF">FBUS_10756</name>
</gene>
<dbReference type="InterPro" id="IPR011671">
    <property type="entry name" value="tRNA_uracil_MeTrfase"/>
</dbReference>
<evidence type="ECO:0000256" key="1">
    <source>
        <dbReference type="ARBA" id="ARBA00002778"/>
    </source>
</evidence>
<feature type="transmembrane region" description="Helical" evidence="11">
    <location>
        <begin position="31"/>
        <end position="53"/>
    </location>
</feature>
<dbReference type="PANTHER" id="PTHR21210">
    <property type="entry name" value="TRNA (URACIL-O(2)-)-METHYLTRANSFERASE-RELATED"/>
    <property type="match status" value="1"/>
</dbReference>
<comment type="subcellular location">
    <subcellularLocation>
        <location evidence="2 10">Cytoplasm</location>
    </subcellularLocation>
</comment>
<evidence type="ECO:0000313" key="12">
    <source>
        <dbReference type="EMBL" id="KAA0199720.1"/>
    </source>
</evidence>
<keyword evidence="5 10" id="KW-0489">Methyltransferase</keyword>
<keyword evidence="6 10" id="KW-0808">Transferase</keyword>
<dbReference type="GO" id="GO:0141101">
    <property type="term" value="F:tRNA(Ser) (uridine(44)-2'-O-)-methyltransferase activity"/>
    <property type="evidence" value="ECO:0007669"/>
    <property type="project" value="UniProtKB-EC"/>
</dbReference>
<organism evidence="12 13">
    <name type="scientific">Fasciolopsis buskii</name>
    <dbReference type="NCBI Taxonomy" id="27845"/>
    <lineage>
        <taxon>Eukaryota</taxon>
        <taxon>Metazoa</taxon>
        <taxon>Spiralia</taxon>
        <taxon>Lophotrochozoa</taxon>
        <taxon>Platyhelminthes</taxon>
        <taxon>Trematoda</taxon>
        <taxon>Digenea</taxon>
        <taxon>Plagiorchiida</taxon>
        <taxon>Echinostomata</taxon>
        <taxon>Echinostomatoidea</taxon>
        <taxon>Fasciolidae</taxon>
        <taxon>Fasciolopsis</taxon>
    </lineage>
</organism>
<keyword evidence="11" id="KW-0472">Membrane</keyword>
<dbReference type="OrthoDB" id="10047021at2759"/>
<comment type="function">
    <text evidence="1">Probable adenosyl-L-methionine (AdoMet)-dependent tRNA (uracil-O(2)-)-methyltransferase.</text>
</comment>
<evidence type="ECO:0000256" key="9">
    <source>
        <dbReference type="ARBA" id="ARBA00047957"/>
    </source>
</evidence>
<keyword evidence="11" id="KW-0812">Transmembrane</keyword>
<proteinExistence type="inferred from homology"/>
<name>A0A8E0S9I0_9TREM</name>
<evidence type="ECO:0000313" key="13">
    <source>
        <dbReference type="Proteomes" id="UP000728185"/>
    </source>
</evidence>
<evidence type="ECO:0000256" key="6">
    <source>
        <dbReference type="ARBA" id="ARBA00022679"/>
    </source>
</evidence>
<dbReference type="EMBL" id="LUCM01000963">
    <property type="protein sequence ID" value="KAA0199720.1"/>
    <property type="molecule type" value="Genomic_DNA"/>
</dbReference>
<evidence type="ECO:0000256" key="7">
    <source>
        <dbReference type="ARBA" id="ARBA00022691"/>
    </source>
</evidence>
<keyword evidence="13" id="KW-1185">Reference proteome</keyword>
<evidence type="ECO:0000256" key="4">
    <source>
        <dbReference type="ARBA" id="ARBA00022490"/>
    </source>
</evidence>
<dbReference type="GO" id="GO:0030488">
    <property type="term" value="P:tRNA methylation"/>
    <property type="evidence" value="ECO:0007669"/>
    <property type="project" value="UniProtKB-UniRule"/>
</dbReference>
<evidence type="ECO:0000256" key="5">
    <source>
        <dbReference type="ARBA" id="ARBA00022603"/>
    </source>
</evidence>
<evidence type="ECO:0000256" key="11">
    <source>
        <dbReference type="SAM" id="Phobius"/>
    </source>
</evidence>
<dbReference type="AlphaFoldDB" id="A0A8E0S9I0"/>
<protein>
    <recommendedName>
        <fullName evidence="10">tRNA (uracil-O(2)-)-methyltransferase</fullName>
        <ecNumber evidence="10">2.1.1.211</ecNumber>
    </recommendedName>
</protein>
<keyword evidence="8 10" id="KW-0819">tRNA processing</keyword>
<evidence type="ECO:0000256" key="10">
    <source>
        <dbReference type="RuleBase" id="RU368004"/>
    </source>
</evidence>
<dbReference type="Pfam" id="PF07757">
    <property type="entry name" value="AdoMet_MTase"/>
    <property type="match status" value="1"/>
</dbReference>
<sequence length="79" mass="9339">SRNRGLSYRVNFLNHNVVISFQCLWKNQSDVYFMDFGCGNGLLVFLLITEGFNGMGVDIRRRRLWDTYPEAVRQNLHRI</sequence>
<comment type="caution">
    <text evidence="12">The sequence shown here is derived from an EMBL/GenBank/DDBJ whole genome shotgun (WGS) entry which is preliminary data.</text>
</comment>
<comment type="catalytic activity">
    <reaction evidence="9 10">
        <text>uridine(44) in tRNA(Ser) + S-adenosyl-L-methionine = 2'-O-methyluridine(44) in tRNA(Ser) + S-adenosyl-L-homocysteine + H(+)</text>
        <dbReference type="Rhea" id="RHEA:43100"/>
        <dbReference type="Rhea" id="RHEA-COMP:10339"/>
        <dbReference type="Rhea" id="RHEA-COMP:10340"/>
        <dbReference type="ChEBI" id="CHEBI:15378"/>
        <dbReference type="ChEBI" id="CHEBI:57856"/>
        <dbReference type="ChEBI" id="CHEBI:59789"/>
        <dbReference type="ChEBI" id="CHEBI:65315"/>
        <dbReference type="ChEBI" id="CHEBI:74478"/>
        <dbReference type="EC" id="2.1.1.211"/>
    </reaction>
</comment>
<dbReference type="Proteomes" id="UP000728185">
    <property type="component" value="Unassembled WGS sequence"/>
</dbReference>
<keyword evidence="11" id="KW-1133">Transmembrane helix</keyword>
<dbReference type="SUPFAM" id="SSF53335">
    <property type="entry name" value="S-adenosyl-L-methionine-dependent methyltransferases"/>
    <property type="match status" value="1"/>
</dbReference>
<dbReference type="GO" id="GO:0005737">
    <property type="term" value="C:cytoplasm"/>
    <property type="evidence" value="ECO:0007669"/>
    <property type="project" value="UniProtKB-SubCell"/>
</dbReference>